<comment type="caution">
    <text evidence="3">The sequence shown here is derived from an EMBL/GenBank/DDBJ whole genome shotgun (WGS) entry which is preliminary data.</text>
</comment>
<organism evidence="3 4">
    <name type="scientific">Tepidiforma thermophila (strain KCTC 52669 / CGMCC 1.13589 / G233)</name>
    <dbReference type="NCBI Taxonomy" id="2761530"/>
    <lineage>
        <taxon>Bacteria</taxon>
        <taxon>Bacillati</taxon>
        <taxon>Chloroflexota</taxon>
        <taxon>Tepidiformia</taxon>
        <taxon>Tepidiformales</taxon>
        <taxon>Tepidiformaceae</taxon>
        <taxon>Tepidiforma</taxon>
    </lineage>
</organism>
<keyword evidence="1" id="KW-0812">Transmembrane</keyword>
<dbReference type="RefSeq" id="WP_098503781.1">
    <property type="nucleotide sequence ID" value="NZ_PDJQ01000001.1"/>
</dbReference>
<feature type="domain" description="DUF58" evidence="2">
    <location>
        <begin position="206"/>
        <end position="378"/>
    </location>
</feature>
<keyword evidence="4" id="KW-1185">Reference proteome</keyword>
<proteinExistence type="predicted"/>
<dbReference type="PANTHER" id="PTHR34351:SF2">
    <property type="entry name" value="DUF58 DOMAIN-CONTAINING PROTEIN"/>
    <property type="match status" value="1"/>
</dbReference>
<dbReference type="PANTHER" id="PTHR34351">
    <property type="entry name" value="SLR1927 PROTEIN-RELATED"/>
    <property type="match status" value="1"/>
</dbReference>
<name>A0A2A9HHV8_TEPT2</name>
<keyword evidence="1" id="KW-1133">Transmembrane helix</keyword>
<evidence type="ECO:0000313" key="4">
    <source>
        <dbReference type="Proteomes" id="UP000223071"/>
    </source>
</evidence>
<dbReference type="EMBL" id="PDJQ01000001">
    <property type="protein sequence ID" value="PFG74389.1"/>
    <property type="molecule type" value="Genomic_DNA"/>
</dbReference>
<keyword evidence="1" id="KW-0472">Membrane</keyword>
<dbReference type="Pfam" id="PF01882">
    <property type="entry name" value="DUF58"/>
    <property type="match status" value="1"/>
</dbReference>
<accession>A0A2A9HHV8</accession>
<evidence type="ECO:0000259" key="2">
    <source>
        <dbReference type="Pfam" id="PF01882"/>
    </source>
</evidence>
<gene>
    <name evidence="3" type="ORF">A9A59_1612</name>
</gene>
<reference evidence="3 4" key="1">
    <citation type="submission" date="2017-09" db="EMBL/GenBank/DDBJ databases">
        <title>Sequencing the genomes of two abundant thermophiles in Great Basin hot springs: Thermocrinis jamiesonii and novel Chloroflexi Thermoflexus hugenholtzii.</title>
        <authorList>
            <person name="Hedlund B."/>
        </authorList>
    </citation>
    <scope>NUCLEOTIDE SEQUENCE [LARGE SCALE GENOMIC DNA]</scope>
    <source>
        <strain evidence="3 4">G233</strain>
    </source>
</reference>
<sequence length="403" mass="44466">MPFRDSWPLLGGLLFIIGFGAGLPLVAMVGLGTMALGVTSRWWSNHLFDRLELRRSLAERRVFIDEPVELEVRLVNRKPLPLPWFEWRLALGEHLRAAGERLAASAVPGLHYLVRRGAIGWYAVERWTFTLTAARRGYHQLGPASIRSSDILGAWPARTEDTELDHLVVYPRVYRLPDLGLPAERPFGDARGGERIFEDPLRIAGLREFRPGDPLRRIDWKATARAGDLRSRVYEPSATRQLYVLLNIDTLEHAWEGYLSDELERLVSVAASVIAWAAGARYAVGLLANGAYPDADRPIRLPPSRSRDQLVRLLEALAVVQPLTMGDLAGAIRREMGRIEAGSTLIAVAALVPAPLAEALARLAAEGHRVHLLATTDRAARADIPGVTVERVAAAFQPAEALA</sequence>
<evidence type="ECO:0000313" key="3">
    <source>
        <dbReference type="EMBL" id="PFG74389.1"/>
    </source>
</evidence>
<protein>
    <submittedName>
        <fullName evidence="3">Uncharacterized protein (DUF58 family)</fullName>
    </submittedName>
</protein>
<dbReference type="Proteomes" id="UP000223071">
    <property type="component" value="Unassembled WGS sequence"/>
</dbReference>
<dbReference type="AlphaFoldDB" id="A0A2A9HHV8"/>
<dbReference type="InterPro" id="IPR002881">
    <property type="entry name" value="DUF58"/>
</dbReference>
<feature type="transmembrane region" description="Helical" evidence="1">
    <location>
        <begin position="12"/>
        <end position="38"/>
    </location>
</feature>
<evidence type="ECO:0000256" key="1">
    <source>
        <dbReference type="SAM" id="Phobius"/>
    </source>
</evidence>